<evidence type="ECO:0000256" key="5">
    <source>
        <dbReference type="SAM" id="Phobius"/>
    </source>
</evidence>
<gene>
    <name evidence="6" type="ORF">GPUH_LOCUS3027</name>
</gene>
<evidence type="ECO:0000256" key="3">
    <source>
        <dbReference type="ARBA" id="ARBA00022989"/>
    </source>
</evidence>
<evidence type="ECO:0000256" key="2">
    <source>
        <dbReference type="ARBA" id="ARBA00022692"/>
    </source>
</evidence>
<proteinExistence type="predicted"/>
<keyword evidence="3 5" id="KW-1133">Transmembrane helix</keyword>
<keyword evidence="4 5" id="KW-0472">Membrane</keyword>
<comment type="subcellular location">
    <subcellularLocation>
        <location evidence="1">Membrane</location>
        <topology evidence="1">Multi-pass membrane protein</topology>
    </subcellularLocation>
</comment>
<name>A0A183D2T5_9BILA</name>
<evidence type="ECO:0000256" key="4">
    <source>
        <dbReference type="ARBA" id="ARBA00023136"/>
    </source>
</evidence>
<feature type="transmembrane region" description="Helical" evidence="5">
    <location>
        <begin position="62"/>
        <end position="81"/>
    </location>
</feature>
<dbReference type="Pfam" id="PF10292">
    <property type="entry name" value="7TM_GPCR_Srab"/>
    <property type="match status" value="1"/>
</dbReference>
<reference evidence="6 7" key="2">
    <citation type="submission" date="2018-11" db="EMBL/GenBank/DDBJ databases">
        <authorList>
            <consortium name="Pathogen Informatics"/>
        </authorList>
    </citation>
    <scope>NUCLEOTIDE SEQUENCE [LARGE SCALE GENOMIC DNA]</scope>
</reference>
<sequence length="96" mass="10882">METGTATDGRLCAAVEQIYVNSSLVRNLYIFELAVASLGTVVAVFMAVVIYRAKILHFNARLLLIIFSFNSAVADIGDFFFNRIELFYWIQKTYCL</sequence>
<evidence type="ECO:0000313" key="6">
    <source>
        <dbReference type="EMBL" id="VDK37476.1"/>
    </source>
</evidence>
<evidence type="ECO:0000313" key="8">
    <source>
        <dbReference type="WBParaSite" id="GPUH_0000303101-mRNA-1"/>
    </source>
</evidence>
<dbReference type="AlphaFoldDB" id="A0A183D2T5"/>
<dbReference type="EMBL" id="UYRT01004891">
    <property type="protein sequence ID" value="VDK37476.1"/>
    <property type="molecule type" value="Genomic_DNA"/>
</dbReference>
<keyword evidence="2 5" id="KW-0812">Transmembrane</keyword>
<reference evidence="8" key="1">
    <citation type="submission" date="2016-06" db="UniProtKB">
        <authorList>
            <consortium name="WormBaseParasite"/>
        </authorList>
    </citation>
    <scope>IDENTIFICATION</scope>
</reference>
<feature type="transmembrane region" description="Helical" evidence="5">
    <location>
        <begin position="28"/>
        <end position="50"/>
    </location>
</feature>
<organism evidence="8">
    <name type="scientific">Gongylonema pulchrum</name>
    <dbReference type="NCBI Taxonomy" id="637853"/>
    <lineage>
        <taxon>Eukaryota</taxon>
        <taxon>Metazoa</taxon>
        <taxon>Ecdysozoa</taxon>
        <taxon>Nematoda</taxon>
        <taxon>Chromadorea</taxon>
        <taxon>Rhabditida</taxon>
        <taxon>Spirurina</taxon>
        <taxon>Spiruromorpha</taxon>
        <taxon>Spiruroidea</taxon>
        <taxon>Gongylonematidae</taxon>
        <taxon>Gongylonema</taxon>
    </lineage>
</organism>
<keyword evidence="7" id="KW-1185">Reference proteome</keyword>
<evidence type="ECO:0000313" key="7">
    <source>
        <dbReference type="Proteomes" id="UP000271098"/>
    </source>
</evidence>
<dbReference type="WBParaSite" id="GPUH_0000303101-mRNA-1">
    <property type="protein sequence ID" value="GPUH_0000303101-mRNA-1"/>
    <property type="gene ID" value="GPUH_0000303101"/>
</dbReference>
<evidence type="ECO:0000256" key="1">
    <source>
        <dbReference type="ARBA" id="ARBA00004141"/>
    </source>
</evidence>
<dbReference type="Proteomes" id="UP000271098">
    <property type="component" value="Unassembled WGS sequence"/>
</dbReference>
<protein>
    <submittedName>
        <fullName evidence="8">G_PROTEIN_RECEP_F1_2 domain-containing protein</fullName>
    </submittedName>
</protein>
<dbReference type="OrthoDB" id="5851392at2759"/>
<dbReference type="GO" id="GO:0016020">
    <property type="term" value="C:membrane"/>
    <property type="evidence" value="ECO:0007669"/>
    <property type="project" value="UniProtKB-SubCell"/>
</dbReference>
<dbReference type="InterPro" id="IPR019408">
    <property type="entry name" value="7TM_GPCR_serpentine_rcpt_Srab"/>
</dbReference>
<accession>A0A183D2T5</accession>